<evidence type="ECO:0000313" key="1">
    <source>
        <dbReference type="EMBL" id="KAA6348997.1"/>
    </source>
</evidence>
<gene>
    <name evidence="1" type="ORF">EZS27_003597</name>
</gene>
<reference evidence="1" key="1">
    <citation type="submission" date="2019-03" db="EMBL/GenBank/DDBJ databases">
        <title>Single cell metagenomics reveals metabolic interactions within the superorganism composed of flagellate Streblomastix strix and complex community of Bacteroidetes bacteria on its surface.</title>
        <authorList>
            <person name="Treitli S.C."/>
            <person name="Kolisko M."/>
            <person name="Husnik F."/>
            <person name="Keeling P."/>
            <person name="Hampl V."/>
        </authorList>
    </citation>
    <scope>NUCLEOTIDE SEQUENCE</scope>
    <source>
        <strain evidence="1">STM</strain>
    </source>
</reference>
<organism evidence="1">
    <name type="scientific">termite gut metagenome</name>
    <dbReference type="NCBI Taxonomy" id="433724"/>
    <lineage>
        <taxon>unclassified sequences</taxon>
        <taxon>metagenomes</taxon>
        <taxon>organismal metagenomes</taxon>
    </lineage>
</organism>
<protein>
    <submittedName>
        <fullName evidence="1">Uncharacterized protein</fullName>
    </submittedName>
</protein>
<sequence length="78" mass="9298">MEILTKRPQGMSFKAYREHLKAQKTWLEQRIKYGPPATNQKKSRTPRLKNVFQRLFSKKNKLYLYSQNTVGHYPISKA</sequence>
<accession>A0A5J4SSK6</accession>
<dbReference type="EMBL" id="SNRY01000056">
    <property type="protein sequence ID" value="KAA6348997.1"/>
    <property type="molecule type" value="Genomic_DNA"/>
</dbReference>
<name>A0A5J4SSK6_9ZZZZ</name>
<dbReference type="AlphaFoldDB" id="A0A5J4SSK6"/>
<proteinExistence type="predicted"/>
<comment type="caution">
    <text evidence="1">The sequence shown here is derived from an EMBL/GenBank/DDBJ whole genome shotgun (WGS) entry which is preliminary data.</text>
</comment>